<gene>
    <name evidence="3" type="ORF">I2501_25270</name>
</gene>
<evidence type="ECO:0000313" key="4">
    <source>
        <dbReference type="Proteomes" id="UP000657385"/>
    </source>
</evidence>
<sequence length="229" mass="23091">MPESEKQTGKAHPVLRAALRKWWPLLVAVPAGAVAGGGYALVATPQYQANAYVMAVADPGTDSATAVNFAQAYGRVVAQPEVLAPAAATTGATVRQLTSQIQAQTSPDAPVIEITGTATSAYQAAREANAVARSMVAFGDTTAKQTHIRLMTFATAAEPAGPSSPSRSLDVAVGGAAGALLGSLALLARTGGTGRRPEETVEGVEAVETAESDAAPVPEQQRESAGAGA</sequence>
<dbReference type="AlphaFoldDB" id="A0A931B510"/>
<dbReference type="PANTHER" id="PTHR32309">
    <property type="entry name" value="TYROSINE-PROTEIN KINASE"/>
    <property type="match status" value="1"/>
</dbReference>
<reference evidence="3" key="1">
    <citation type="submission" date="2020-11" db="EMBL/GenBank/DDBJ databases">
        <title>Isolation and identification of active actinomycetes.</title>
        <authorList>
            <person name="Yu B."/>
        </authorList>
    </citation>
    <scope>NUCLEOTIDE SEQUENCE</scope>
    <source>
        <strain evidence="3">NEAU-YB345</strain>
    </source>
</reference>
<feature type="region of interest" description="Disordered" evidence="1">
    <location>
        <begin position="190"/>
        <end position="229"/>
    </location>
</feature>
<feature type="transmembrane region" description="Helical" evidence="2">
    <location>
        <begin position="22"/>
        <end position="42"/>
    </location>
</feature>
<comment type="caution">
    <text evidence="3">The sequence shown here is derived from an EMBL/GenBank/DDBJ whole genome shotgun (WGS) entry which is preliminary data.</text>
</comment>
<keyword evidence="4" id="KW-1185">Reference proteome</keyword>
<proteinExistence type="predicted"/>
<dbReference type="RefSeq" id="WP_196196485.1">
    <property type="nucleotide sequence ID" value="NZ_JADPRT010000011.1"/>
</dbReference>
<evidence type="ECO:0000313" key="3">
    <source>
        <dbReference type="EMBL" id="MBF9071335.1"/>
    </source>
</evidence>
<dbReference type="Proteomes" id="UP000657385">
    <property type="component" value="Unassembled WGS sequence"/>
</dbReference>
<accession>A0A931B510</accession>
<evidence type="ECO:0000256" key="1">
    <source>
        <dbReference type="SAM" id="MobiDB-lite"/>
    </source>
</evidence>
<keyword evidence="2" id="KW-1133">Transmembrane helix</keyword>
<name>A0A931B510_9ACTN</name>
<protein>
    <submittedName>
        <fullName evidence="3">Lipopolysaccharide biosynthesis protein</fullName>
    </submittedName>
</protein>
<dbReference type="EMBL" id="JADPRT010000011">
    <property type="protein sequence ID" value="MBF9071335.1"/>
    <property type="molecule type" value="Genomic_DNA"/>
</dbReference>
<keyword evidence="2" id="KW-0472">Membrane</keyword>
<organism evidence="3 4">
    <name type="scientific">Streptacidiphilus fuscans</name>
    <dbReference type="NCBI Taxonomy" id="2789292"/>
    <lineage>
        <taxon>Bacteria</taxon>
        <taxon>Bacillati</taxon>
        <taxon>Actinomycetota</taxon>
        <taxon>Actinomycetes</taxon>
        <taxon>Kitasatosporales</taxon>
        <taxon>Streptomycetaceae</taxon>
        <taxon>Streptacidiphilus</taxon>
    </lineage>
</organism>
<dbReference type="InterPro" id="IPR050445">
    <property type="entry name" value="Bact_polysacc_biosynth/exp"/>
</dbReference>
<evidence type="ECO:0000256" key="2">
    <source>
        <dbReference type="SAM" id="Phobius"/>
    </source>
</evidence>
<keyword evidence="2" id="KW-0812">Transmembrane</keyword>
<dbReference type="PANTHER" id="PTHR32309:SF31">
    <property type="entry name" value="CAPSULAR EXOPOLYSACCHARIDE FAMILY"/>
    <property type="match status" value="1"/>
</dbReference>